<accession>A9WI14</accession>
<feature type="domain" description="Thioredoxin" evidence="2">
    <location>
        <begin position="37"/>
        <end position="178"/>
    </location>
</feature>
<dbReference type="PANTHER" id="PTHR42852:SF17">
    <property type="entry name" value="THIOREDOXIN-LIKE PROTEIN HI_1115"/>
    <property type="match status" value="1"/>
</dbReference>
<feature type="transmembrane region" description="Helical" evidence="1">
    <location>
        <begin position="6"/>
        <end position="24"/>
    </location>
</feature>
<keyword evidence="1" id="KW-1133">Transmembrane helix</keyword>
<dbReference type="InterPro" id="IPR017937">
    <property type="entry name" value="Thioredoxin_CS"/>
</dbReference>
<dbReference type="EMBL" id="CP000909">
    <property type="protein sequence ID" value="ABY35705.1"/>
    <property type="molecule type" value="Genomic_DNA"/>
</dbReference>
<gene>
    <name evidence="3" type="ordered locus">Caur_2499</name>
</gene>
<dbReference type="InterPro" id="IPR013766">
    <property type="entry name" value="Thioredoxin_domain"/>
</dbReference>
<dbReference type="AlphaFoldDB" id="A9WI14"/>
<proteinExistence type="predicted"/>
<dbReference type="CDD" id="cd02966">
    <property type="entry name" value="TlpA_like_family"/>
    <property type="match status" value="1"/>
</dbReference>
<dbReference type="PANTHER" id="PTHR42852">
    <property type="entry name" value="THIOL:DISULFIDE INTERCHANGE PROTEIN DSBE"/>
    <property type="match status" value="1"/>
</dbReference>
<keyword evidence="1" id="KW-0812">Transmembrane</keyword>
<dbReference type="RefSeq" id="WP_012258358.1">
    <property type="nucleotide sequence ID" value="NC_010175.1"/>
</dbReference>
<dbReference type="eggNOG" id="COG0526">
    <property type="taxonomic scope" value="Bacteria"/>
</dbReference>
<organism evidence="3 4">
    <name type="scientific">Chloroflexus aurantiacus (strain ATCC 29366 / DSM 635 / J-10-fl)</name>
    <dbReference type="NCBI Taxonomy" id="324602"/>
    <lineage>
        <taxon>Bacteria</taxon>
        <taxon>Bacillati</taxon>
        <taxon>Chloroflexota</taxon>
        <taxon>Chloroflexia</taxon>
        <taxon>Chloroflexales</taxon>
        <taxon>Chloroflexineae</taxon>
        <taxon>Chloroflexaceae</taxon>
        <taxon>Chloroflexus</taxon>
    </lineage>
</organism>
<evidence type="ECO:0000259" key="2">
    <source>
        <dbReference type="PROSITE" id="PS51352"/>
    </source>
</evidence>
<dbReference type="Proteomes" id="UP000002008">
    <property type="component" value="Chromosome"/>
</dbReference>
<dbReference type="KEGG" id="cau:Caur_2499"/>
<evidence type="ECO:0000313" key="4">
    <source>
        <dbReference type="Proteomes" id="UP000002008"/>
    </source>
</evidence>
<dbReference type="EnsemblBacteria" id="ABY35705">
    <property type="protein sequence ID" value="ABY35705"/>
    <property type="gene ID" value="Caur_2499"/>
</dbReference>
<dbReference type="PATRIC" id="fig|324602.8.peg.2818"/>
<dbReference type="GO" id="GO:0016491">
    <property type="term" value="F:oxidoreductase activity"/>
    <property type="evidence" value="ECO:0000318"/>
    <property type="project" value="GO_Central"/>
</dbReference>
<dbReference type="STRING" id="324602.Caur_2499"/>
<dbReference type="SUPFAM" id="SSF52833">
    <property type="entry name" value="Thioredoxin-like"/>
    <property type="match status" value="1"/>
</dbReference>
<keyword evidence="1" id="KW-0472">Membrane</keyword>
<dbReference type="InterPro" id="IPR036249">
    <property type="entry name" value="Thioredoxin-like_sf"/>
</dbReference>
<dbReference type="InParanoid" id="A9WI14"/>
<reference evidence="4" key="1">
    <citation type="journal article" date="2011" name="BMC Genomics">
        <title>Complete genome sequence of the filamentous anoxygenic phototrophic bacterium Chloroflexus aurantiacus.</title>
        <authorList>
            <person name="Tang K.H."/>
            <person name="Barry K."/>
            <person name="Chertkov O."/>
            <person name="Dalin E."/>
            <person name="Han C.S."/>
            <person name="Hauser L.J."/>
            <person name="Honchak B.M."/>
            <person name="Karbach L.E."/>
            <person name="Land M.L."/>
            <person name="Lapidus A."/>
            <person name="Larimer F.W."/>
            <person name="Mikhailova N."/>
            <person name="Pitluck S."/>
            <person name="Pierson B.K."/>
            <person name="Blankenship R.E."/>
        </authorList>
    </citation>
    <scope>NUCLEOTIDE SEQUENCE [LARGE SCALE GENOMIC DNA]</scope>
    <source>
        <strain evidence="4">ATCC 29366 / DSM 635 / J-10-fl</strain>
    </source>
</reference>
<keyword evidence="4" id="KW-1185">Reference proteome</keyword>
<dbReference type="InterPro" id="IPR000866">
    <property type="entry name" value="AhpC/TSA"/>
</dbReference>
<dbReference type="Gene3D" id="3.40.30.10">
    <property type="entry name" value="Glutaredoxin"/>
    <property type="match status" value="1"/>
</dbReference>
<evidence type="ECO:0000313" key="3">
    <source>
        <dbReference type="EMBL" id="ABY35705.1"/>
    </source>
</evidence>
<dbReference type="FunCoup" id="A9WI14">
    <property type="interactions" value="173"/>
</dbReference>
<dbReference type="PROSITE" id="PS51352">
    <property type="entry name" value="THIOREDOXIN_2"/>
    <property type="match status" value="1"/>
</dbReference>
<dbReference type="HOGENOM" id="CLU_042529_11_2_0"/>
<dbReference type="PROSITE" id="PS00194">
    <property type="entry name" value="THIOREDOXIN_1"/>
    <property type="match status" value="1"/>
</dbReference>
<name>A9WI14_CHLAA</name>
<sequence length="181" mass="19999">MMNAQSHNWLSTILIIVGVAWIVISRPPDMNPTVPVPQPGFVAPAIVLPQLDGQTLSLSELQGQVVIVNFWASWCGPCRAEMPMLEQLYQAERRRGLTVLAVNSTVQDNPADVSNMQRDFGLSFPIVLDYDGSVGNRYGVRMLPTTFIIDRKGVVRRVLFGGPLSEANLRNVIEPLLAETE</sequence>
<dbReference type="InterPro" id="IPR050553">
    <property type="entry name" value="Thioredoxin_ResA/DsbE_sf"/>
</dbReference>
<protein>
    <submittedName>
        <fullName evidence="3">Alkyl hydroperoxide reductase/ Thiol specific antioxidant/ Mal allergen</fullName>
    </submittedName>
</protein>
<dbReference type="Pfam" id="PF00578">
    <property type="entry name" value="AhpC-TSA"/>
    <property type="match status" value="1"/>
</dbReference>
<evidence type="ECO:0000256" key="1">
    <source>
        <dbReference type="SAM" id="Phobius"/>
    </source>
</evidence>
<dbReference type="GO" id="GO:0016209">
    <property type="term" value="F:antioxidant activity"/>
    <property type="evidence" value="ECO:0007669"/>
    <property type="project" value="InterPro"/>
</dbReference>